<accession>A0ABR9AS15</accession>
<name>A0ABR9AS15_9BACL</name>
<comment type="caution">
    <text evidence="1">The sequence shown here is derived from an EMBL/GenBank/DDBJ whole genome shotgun (WGS) entry which is preliminary data.</text>
</comment>
<protein>
    <submittedName>
        <fullName evidence="1">Uncharacterized protein</fullName>
    </submittedName>
</protein>
<gene>
    <name evidence="1" type="ORF">IFO66_01175</name>
</gene>
<dbReference type="EMBL" id="JACYTN010000001">
    <property type="protein sequence ID" value="MBD8496907.1"/>
    <property type="molecule type" value="Genomic_DNA"/>
</dbReference>
<keyword evidence="2" id="KW-1185">Reference proteome</keyword>
<reference evidence="1 2" key="1">
    <citation type="submission" date="2020-09" db="EMBL/GenBank/DDBJ databases">
        <title>Paenibacillus sp. CAU 1523 isolated from sand of Haeundae Beach.</title>
        <authorList>
            <person name="Kim W."/>
        </authorList>
    </citation>
    <scope>NUCLEOTIDE SEQUENCE [LARGE SCALE GENOMIC DNA]</scope>
    <source>
        <strain evidence="1 2">CAU 1523</strain>
    </source>
</reference>
<organism evidence="1 2">
    <name type="scientific">Paenibacillus arenosi</name>
    <dbReference type="NCBI Taxonomy" id="2774142"/>
    <lineage>
        <taxon>Bacteria</taxon>
        <taxon>Bacillati</taxon>
        <taxon>Bacillota</taxon>
        <taxon>Bacilli</taxon>
        <taxon>Bacillales</taxon>
        <taxon>Paenibacillaceae</taxon>
        <taxon>Paenibacillus</taxon>
    </lineage>
</organism>
<evidence type="ECO:0000313" key="1">
    <source>
        <dbReference type="EMBL" id="MBD8496907.1"/>
    </source>
</evidence>
<proteinExistence type="predicted"/>
<evidence type="ECO:0000313" key="2">
    <source>
        <dbReference type="Proteomes" id="UP000634529"/>
    </source>
</evidence>
<dbReference type="RefSeq" id="WP_192023382.1">
    <property type="nucleotide sequence ID" value="NZ_JACYTN010000001.1"/>
</dbReference>
<sequence>MIVSIFIQDTPFFYDVIDEVGNNLYALQLEFETWLSEIEGNHPFKKYTEIIESNGEVSFAGYINIYGPDAFIGWVNVEKYGEKVAVKIKNDTHLTPAVTIHF</sequence>
<dbReference type="Proteomes" id="UP000634529">
    <property type="component" value="Unassembled WGS sequence"/>
</dbReference>